<dbReference type="Proteomes" id="UP000794436">
    <property type="component" value="Unassembled WGS sequence"/>
</dbReference>
<evidence type="ECO:0000313" key="13">
    <source>
        <dbReference type="Proteomes" id="UP000794436"/>
    </source>
</evidence>
<dbReference type="PANTHER" id="PTHR31392:SF1">
    <property type="entry name" value="ALPHA-1,3-MANNOSYLTRANSFERASE MNN1-RELATED"/>
    <property type="match status" value="1"/>
</dbReference>
<dbReference type="EMBL" id="SPLM01000146">
    <property type="protein sequence ID" value="TMW56174.1"/>
    <property type="molecule type" value="Genomic_DNA"/>
</dbReference>
<evidence type="ECO:0000256" key="6">
    <source>
        <dbReference type="ARBA" id="ARBA00022968"/>
    </source>
</evidence>
<evidence type="ECO:0000256" key="1">
    <source>
        <dbReference type="ARBA" id="ARBA00004606"/>
    </source>
</evidence>
<keyword evidence="13" id="KW-1185">Reference proteome</keyword>
<comment type="caution">
    <text evidence="12">The sequence shown here is derived from an EMBL/GenBank/DDBJ whole genome shotgun (WGS) entry which is preliminary data.</text>
</comment>
<evidence type="ECO:0000313" key="12">
    <source>
        <dbReference type="EMBL" id="TMW56174.1"/>
    </source>
</evidence>
<keyword evidence="4" id="KW-0808">Transferase</keyword>
<dbReference type="InterPro" id="IPR022751">
    <property type="entry name" value="Alpha_mannosyltransferase"/>
</dbReference>
<evidence type="ECO:0000256" key="8">
    <source>
        <dbReference type="ARBA" id="ARBA00023136"/>
    </source>
</evidence>
<comment type="subcellular location">
    <subcellularLocation>
        <location evidence="1">Membrane</location>
        <topology evidence="1">Single-pass type II membrane protein</topology>
    </subcellularLocation>
</comment>
<keyword evidence="9" id="KW-0325">Glycoprotein</keyword>
<name>A0A8K1FCT7_PYTOL</name>
<evidence type="ECO:0000256" key="3">
    <source>
        <dbReference type="ARBA" id="ARBA00022676"/>
    </source>
</evidence>
<dbReference type="GO" id="GO:0000033">
    <property type="term" value="F:alpha-1,3-mannosyltransferase activity"/>
    <property type="evidence" value="ECO:0007669"/>
    <property type="project" value="TreeGrafter"/>
</dbReference>
<dbReference type="PANTHER" id="PTHR31392">
    <property type="entry name" value="ALPHA-1,3-MANNOSYLTRANSFERASE MNN1-RELATED"/>
    <property type="match status" value="1"/>
</dbReference>
<keyword evidence="6" id="KW-0735">Signal-anchor</keyword>
<dbReference type="GO" id="GO:0006493">
    <property type="term" value="P:protein O-linked glycosylation"/>
    <property type="evidence" value="ECO:0007669"/>
    <property type="project" value="TreeGrafter"/>
</dbReference>
<dbReference type="SUPFAM" id="SSF53448">
    <property type="entry name" value="Nucleotide-diphospho-sugar transferases"/>
    <property type="match status" value="1"/>
</dbReference>
<dbReference type="OrthoDB" id="430354at2759"/>
<evidence type="ECO:0000256" key="5">
    <source>
        <dbReference type="ARBA" id="ARBA00022692"/>
    </source>
</evidence>
<accession>A0A8K1FCT7</accession>
<sequence>MMNPARRVAYGLVMFLLVVCSLTSVVIVTLDTGFSSGPNSLPGKSVSHDERPQQLMRVASGGDRGLPSDTERITRSDYSGSDSDEIFDGKLANPDEMPEEVSDRRTDETFKPIPASASSNSQPASQANISYDKGIVLCLHDGIVAMGVSLVRELRCLGNQEVIQVYHCLNELSEASRALLTRKDLRVQIIDVCAEMMGKKLFNEKKAKSFQGYWIKPLALYHTNLTEVLVLDADVIMMRDPAVIRTTSGYQRTGTMFFYDRVVRKRVNFNKLVRVSADTKTARQYLKIWIDRFPYQRFGLTKAQLSPHLRDSLSYREETCHEQDSSIVAIDKTRAGKAFDVLWYIMTEKRFRFMFSWGDKESFWLSWEFSHTNYTFSPWAIAAVEAAHNRDFALHNTTLCGNMAHYLPEEDKKPELLYVNGKSMLEPYPKKQQFSEVFNYNPMHITPRQKRQIQPRAWPRQERQECLTGMGAVELPRIFHRRVMRRRIHAFALATGSYEWLDVCDDMLPSQNDDLANRKVHN</sequence>
<gene>
    <name evidence="12" type="ORF">Poli38472_008822</name>
</gene>
<evidence type="ECO:0000256" key="2">
    <source>
        <dbReference type="ARBA" id="ARBA00009105"/>
    </source>
</evidence>
<dbReference type="AlphaFoldDB" id="A0A8K1FCT7"/>
<keyword evidence="7 11" id="KW-1133">Transmembrane helix</keyword>
<feature type="region of interest" description="Disordered" evidence="10">
    <location>
        <begin position="58"/>
        <end position="107"/>
    </location>
</feature>
<keyword evidence="5 11" id="KW-0812">Transmembrane</keyword>
<dbReference type="GO" id="GO:0016020">
    <property type="term" value="C:membrane"/>
    <property type="evidence" value="ECO:0007669"/>
    <property type="project" value="UniProtKB-SubCell"/>
</dbReference>
<evidence type="ECO:0008006" key="14">
    <source>
        <dbReference type="Google" id="ProtNLM"/>
    </source>
</evidence>
<evidence type="ECO:0000256" key="10">
    <source>
        <dbReference type="SAM" id="MobiDB-lite"/>
    </source>
</evidence>
<keyword evidence="8 11" id="KW-0472">Membrane</keyword>
<evidence type="ECO:0000256" key="9">
    <source>
        <dbReference type="ARBA" id="ARBA00023180"/>
    </source>
</evidence>
<evidence type="ECO:0000256" key="11">
    <source>
        <dbReference type="SAM" id="Phobius"/>
    </source>
</evidence>
<dbReference type="InterPro" id="IPR029044">
    <property type="entry name" value="Nucleotide-diphossugar_trans"/>
</dbReference>
<feature type="transmembrane region" description="Helical" evidence="11">
    <location>
        <begin position="12"/>
        <end position="30"/>
    </location>
</feature>
<dbReference type="GO" id="GO:0005794">
    <property type="term" value="C:Golgi apparatus"/>
    <property type="evidence" value="ECO:0007669"/>
    <property type="project" value="TreeGrafter"/>
</dbReference>
<evidence type="ECO:0000256" key="7">
    <source>
        <dbReference type="ARBA" id="ARBA00022989"/>
    </source>
</evidence>
<organism evidence="12 13">
    <name type="scientific">Pythium oligandrum</name>
    <name type="common">Mycoparasitic fungus</name>
    <dbReference type="NCBI Taxonomy" id="41045"/>
    <lineage>
        <taxon>Eukaryota</taxon>
        <taxon>Sar</taxon>
        <taxon>Stramenopiles</taxon>
        <taxon>Oomycota</taxon>
        <taxon>Peronosporomycetes</taxon>
        <taxon>Pythiales</taxon>
        <taxon>Pythiaceae</taxon>
        <taxon>Pythium</taxon>
    </lineage>
</organism>
<dbReference type="Pfam" id="PF11051">
    <property type="entry name" value="Mannosyl_trans3"/>
    <property type="match status" value="1"/>
</dbReference>
<reference evidence="12" key="1">
    <citation type="submission" date="2019-03" db="EMBL/GenBank/DDBJ databases">
        <title>Long read genome sequence of the mycoparasitic Pythium oligandrum ATCC 38472 isolated from sugarbeet rhizosphere.</title>
        <authorList>
            <person name="Gaulin E."/>
        </authorList>
    </citation>
    <scope>NUCLEOTIDE SEQUENCE</scope>
    <source>
        <strain evidence="12">ATCC 38472_TT</strain>
    </source>
</reference>
<evidence type="ECO:0000256" key="4">
    <source>
        <dbReference type="ARBA" id="ARBA00022679"/>
    </source>
</evidence>
<comment type="similarity">
    <text evidence="2">Belongs to the MNN1/MNT family.</text>
</comment>
<protein>
    <recommendedName>
        <fullName evidence="14">Nucleotide-diphospho-sugar transferase</fullName>
    </recommendedName>
</protein>
<proteinExistence type="inferred from homology"/>
<keyword evidence="3" id="KW-0328">Glycosyltransferase</keyword>